<proteinExistence type="predicted"/>
<name>A0ACB7P5T2_9PEZI</name>
<protein>
    <submittedName>
        <fullName evidence="1">Uncharacterized protein</fullName>
    </submittedName>
</protein>
<dbReference type="EMBL" id="JAGIZQ010000005">
    <property type="protein sequence ID" value="KAH6627947.1"/>
    <property type="molecule type" value="Genomic_DNA"/>
</dbReference>
<organism evidence="1 2">
    <name type="scientific">Chaetomium tenue</name>
    <dbReference type="NCBI Taxonomy" id="1854479"/>
    <lineage>
        <taxon>Eukaryota</taxon>
        <taxon>Fungi</taxon>
        <taxon>Dikarya</taxon>
        <taxon>Ascomycota</taxon>
        <taxon>Pezizomycotina</taxon>
        <taxon>Sordariomycetes</taxon>
        <taxon>Sordariomycetidae</taxon>
        <taxon>Sordariales</taxon>
        <taxon>Chaetomiaceae</taxon>
        <taxon>Chaetomium</taxon>
    </lineage>
</organism>
<accession>A0ACB7P5T2</accession>
<reference evidence="1 2" key="1">
    <citation type="journal article" date="2021" name="Nat. Commun.">
        <title>Genetic determinants of endophytism in the Arabidopsis root mycobiome.</title>
        <authorList>
            <person name="Mesny F."/>
            <person name="Miyauchi S."/>
            <person name="Thiergart T."/>
            <person name="Pickel B."/>
            <person name="Atanasova L."/>
            <person name="Karlsson M."/>
            <person name="Huettel B."/>
            <person name="Barry K.W."/>
            <person name="Haridas S."/>
            <person name="Chen C."/>
            <person name="Bauer D."/>
            <person name="Andreopoulos W."/>
            <person name="Pangilinan J."/>
            <person name="LaButti K."/>
            <person name="Riley R."/>
            <person name="Lipzen A."/>
            <person name="Clum A."/>
            <person name="Drula E."/>
            <person name="Henrissat B."/>
            <person name="Kohler A."/>
            <person name="Grigoriev I.V."/>
            <person name="Martin F.M."/>
            <person name="Hacquard S."/>
        </authorList>
    </citation>
    <scope>NUCLEOTIDE SEQUENCE [LARGE SCALE GENOMIC DNA]</scope>
    <source>
        <strain evidence="1 2">MPI-SDFR-AT-0079</strain>
    </source>
</reference>
<evidence type="ECO:0000313" key="1">
    <source>
        <dbReference type="EMBL" id="KAH6627947.1"/>
    </source>
</evidence>
<gene>
    <name evidence="1" type="ORF">F5144DRAFT_549334</name>
</gene>
<sequence>MSGDAISKSVVGTGADGDKRQCLEAWTGQHVFQSSQHLVQSGKLGRVRAWVGREGPKGVCGIGWHGVELMGPPSLPQKMGPLQPHGVFRALGSRRKRQELKSQSQGGHQGAQGPGMTLHRRSPDDNTIRHSKFRRAGALKLSEGPEPDGFPPV</sequence>
<dbReference type="Proteomes" id="UP000724584">
    <property type="component" value="Unassembled WGS sequence"/>
</dbReference>
<comment type="caution">
    <text evidence="1">The sequence shown here is derived from an EMBL/GenBank/DDBJ whole genome shotgun (WGS) entry which is preliminary data.</text>
</comment>
<evidence type="ECO:0000313" key="2">
    <source>
        <dbReference type="Proteomes" id="UP000724584"/>
    </source>
</evidence>
<keyword evidence="2" id="KW-1185">Reference proteome</keyword>